<evidence type="ECO:0000259" key="2">
    <source>
        <dbReference type="Pfam" id="PF02470"/>
    </source>
</evidence>
<comment type="caution">
    <text evidence="3">The sequence shown here is derived from an EMBL/GenBank/DDBJ whole genome shotgun (WGS) entry which is preliminary data.</text>
</comment>
<dbReference type="Pfam" id="PF02470">
    <property type="entry name" value="MlaD"/>
    <property type="match status" value="1"/>
</dbReference>
<keyword evidence="1" id="KW-0812">Transmembrane</keyword>
<evidence type="ECO:0000313" key="3">
    <source>
        <dbReference type="EMBL" id="GAA4449619.1"/>
    </source>
</evidence>
<keyword evidence="1" id="KW-1133">Transmembrane helix</keyword>
<name>A0ABP8MII8_9BACT</name>
<dbReference type="RefSeq" id="WP_344822191.1">
    <property type="nucleotide sequence ID" value="NZ_BAABEZ010000002.1"/>
</dbReference>
<proteinExistence type="predicted"/>
<dbReference type="PANTHER" id="PTHR33371:SF4">
    <property type="entry name" value="INTERMEMBRANE PHOSPHOLIPID TRANSPORT SYSTEM BINDING PROTEIN MLAD"/>
    <property type="match status" value="1"/>
</dbReference>
<keyword evidence="1" id="KW-0472">Membrane</keyword>
<keyword evidence="4" id="KW-1185">Reference proteome</keyword>
<reference evidence="4" key="1">
    <citation type="journal article" date="2019" name="Int. J. Syst. Evol. Microbiol.">
        <title>The Global Catalogue of Microorganisms (GCM) 10K type strain sequencing project: providing services to taxonomists for standard genome sequencing and annotation.</title>
        <authorList>
            <consortium name="The Broad Institute Genomics Platform"/>
            <consortium name="The Broad Institute Genome Sequencing Center for Infectious Disease"/>
            <person name="Wu L."/>
            <person name="Ma J."/>
        </authorList>
    </citation>
    <scope>NUCLEOTIDE SEQUENCE [LARGE SCALE GENOMIC DNA]</scope>
    <source>
        <strain evidence="4">JCM 31921</strain>
    </source>
</reference>
<accession>A0ABP8MII8</accession>
<dbReference type="Proteomes" id="UP001501410">
    <property type="component" value="Unassembled WGS sequence"/>
</dbReference>
<organism evidence="3 4">
    <name type="scientific">Rurimicrobium arvi</name>
    <dbReference type="NCBI Taxonomy" id="2049916"/>
    <lineage>
        <taxon>Bacteria</taxon>
        <taxon>Pseudomonadati</taxon>
        <taxon>Bacteroidota</taxon>
        <taxon>Chitinophagia</taxon>
        <taxon>Chitinophagales</taxon>
        <taxon>Chitinophagaceae</taxon>
        <taxon>Rurimicrobium</taxon>
    </lineage>
</organism>
<gene>
    <name evidence="3" type="ORF">GCM10023092_04210</name>
</gene>
<feature type="transmembrane region" description="Helical" evidence="1">
    <location>
        <begin position="9"/>
        <end position="27"/>
    </location>
</feature>
<dbReference type="EMBL" id="BAABEZ010000002">
    <property type="protein sequence ID" value="GAA4449619.1"/>
    <property type="molecule type" value="Genomic_DNA"/>
</dbReference>
<feature type="domain" description="Mce/MlaD" evidence="2">
    <location>
        <begin position="37"/>
        <end position="110"/>
    </location>
</feature>
<evidence type="ECO:0000256" key="1">
    <source>
        <dbReference type="SAM" id="Phobius"/>
    </source>
</evidence>
<sequence>MALSKEAKTGLMVAISIAVIAVGTYYLKGFNLFSSEKKYYCYFDNVEGLAESSTVQVKGKVVGNVTRIILQGNDKVKVEIGVSKKVQLPQGTVAAIFSPDLMSAKSLKLELGNSSTILNAEAEIPTKIIPGPIDKITGQLDPIMTNAGQVILRLDSVMLAIQTVLDAETQQNLHQSMASLETTMRNFASLSASLNRESAQLAGVIRNANSITANIARNSDNIDGIMTNLRSTTDKLSKAELDQMVNKLEQTLNETQILMGKINRGEGSLGMMANDKQLYNNLSSSLTSLDKLLDDLKKHPSRYINIRLFGRAPKDNP</sequence>
<dbReference type="InterPro" id="IPR052336">
    <property type="entry name" value="MlaD_Phospholipid_Transporter"/>
</dbReference>
<protein>
    <submittedName>
        <fullName evidence="3">MlaD family protein</fullName>
    </submittedName>
</protein>
<dbReference type="InterPro" id="IPR003399">
    <property type="entry name" value="Mce/MlaD"/>
</dbReference>
<evidence type="ECO:0000313" key="4">
    <source>
        <dbReference type="Proteomes" id="UP001501410"/>
    </source>
</evidence>
<dbReference type="PANTHER" id="PTHR33371">
    <property type="entry name" value="INTERMEMBRANE PHOSPHOLIPID TRANSPORT SYSTEM BINDING PROTEIN MLAD-RELATED"/>
    <property type="match status" value="1"/>
</dbReference>